<dbReference type="Gene3D" id="3.30.40.10">
    <property type="entry name" value="Zinc/RING finger domain, C3HC4 (zinc finger)"/>
    <property type="match status" value="1"/>
</dbReference>
<keyword evidence="5 8" id="KW-0863">Zinc-finger</keyword>
<dbReference type="RefSeq" id="XP_001021487.3">
    <property type="nucleotide sequence ID" value="XM_001021487.3"/>
</dbReference>
<dbReference type="SMART" id="SM00647">
    <property type="entry name" value="IBR"/>
    <property type="match status" value="2"/>
</dbReference>
<keyword evidence="3" id="KW-0479">Metal-binding</keyword>
<name>I7LWA1_TETTS</name>
<accession>I7LWA1</accession>
<dbReference type="PANTHER" id="PTHR22770">
    <property type="entry name" value="UBIQUITIN CONJUGATING ENZYME 7 INTERACTING PROTEIN-RELATED"/>
    <property type="match status" value="1"/>
</dbReference>
<dbReference type="InterPro" id="IPR002867">
    <property type="entry name" value="IBR_dom"/>
</dbReference>
<feature type="region of interest" description="Disordered" evidence="9">
    <location>
        <begin position="636"/>
        <end position="691"/>
    </location>
</feature>
<keyword evidence="14" id="KW-1185">Reference proteome</keyword>
<dbReference type="Pfam" id="PF01485">
    <property type="entry name" value="IBR"/>
    <property type="match status" value="1"/>
</dbReference>
<keyword evidence="7" id="KW-0862">Zinc</keyword>
<dbReference type="Gene3D" id="1.20.120.1750">
    <property type="match status" value="1"/>
</dbReference>
<dbReference type="GeneID" id="7844924"/>
<evidence type="ECO:0000256" key="4">
    <source>
        <dbReference type="ARBA" id="ARBA00022737"/>
    </source>
</evidence>
<dbReference type="PROSITE" id="PS00518">
    <property type="entry name" value="ZF_RING_1"/>
    <property type="match status" value="1"/>
</dbReference>
<feature type="transmembrane region" description="Helical" evidence="10">
    <location>
        <begin position="422"/>
        <end position="447"/>
    </location>
</feature>
<evidence type="ECO:0000256" key="5">
    <source>
        <dbReference type="ARBA" id="ARBA00022771"/>
    </source>
</evidence>
<feature type="domain" description="RING-type" evidence="12">
    <location>
        <begin position="202"/>
        <end position="410"/>
    </location>
</feature>
<feature type="compositionally biased region" description="Acidic residues" evidence="9">
    <location>
        <begin position="153"/>
        <end position="162"/>
    </location>
</feature>
<dbReference type="InterPro" id="IPR013083">
    <property type="entry name" value="Znf_RING/FYVE/PHD"/>
</dbReference>
<evidence type="ECO:0000256" key="8">
    <source>
        <dbReference type="PROSITE-ProRule" id="PRU00175"/>
    </source>
</evidence>
<dbReference type="KEGG" id="tet:TTHERM_00147530"/>
<keyword evidence="4" id="KW-0677">Repeat</keyword>
<dbReference type="Pfam" id="PF22191">
    <property type="entry name" value="IBR_1"/>
    <property type="match status" value="1"/>
</dbReference>
<evidence type="ECO:0000256" key="7">
    <source>
        <dbReference type="ARBA" id="ARBA00022833"/>
    </source>
</evidence>
<keyword evidence="10" id="KW-1133">Transmembrane helix</keyword>
<dbReference type="OrthoDB" id="311800at2759"/>
<evidence type="ECO:0000313" key="13">
    <source>
        <dbReference type="EMBL" id="EAS01242.3"/>
    </source>
</evidence>
<keyword evidence="10" id="KW-0812">Transmembrane</keyword>
<dbReference type="SUPFAM" id="SSF57850">
    <property type="entry name" value="RING/U-box"/>
    <property type="match status" value="3"/>
</dbReference>
<proteinExistence type="predicted"/>
<evidence type="ECO:0000256" key="3">
    <source>
        <dbReference type="ARBA" id="ARBA00022723"/>
    </source>
</evidence>
<dbReference type="PROSITE" id="PS50089">
    <property type="entry name" value="ZF_RING_2"/>
    <property type="match status" value="1"/>
</dbReference>
<dbReference type="eggNOG" id="KOG1815">
    <property type="taxonomic scope" value="Eukaryota"/>
</dbReference>
<evidence type="ECO:0000313" key="14">
    <source>
        <dbReference type="Proteomes" id="UP000009168"/>
    </source>
</evidence>
<evidence type="ECO:0000256" key="2">
    <source>
        <dbReference type="ARBA" id="ARBA00022679"/>
    </source>
</evidence>
<protein>
    <submittedName>
        <fullName evidence="13">Ibr domain protein</fullName>
    </submittedName>
</protein>
<evidence type="ECO:0000259" key="12">
    <source>
        <dbReference type="PROSITE" id="PS51873"/>
    </source>
</evidence>
<dbReference type="GO" id="GO:0016740">
    <property type="term" value="F:transferase activity"/>
    <property type="evidence" value="ECO:0007669"/>
    <property type="project" value="UniProtKB-KW"/>
</dbReference>
<feature type="transmembrane region" description="Helical" evidence="10">
    <location>
        <begin position="468"/>
        <end position="494"/>
    </location>
</feature>
<dbReference type="Proteomes" id="UP000009168">
    <property type="component" value="Unassembled WGS sequence"/>
</dbReference>
<dbReference type="STRING" id="312017.I7LWA1"/>
<organism evidence="13 14">
    <name type="scientific">Tetrahymena thermophila (strain SB210)</name>
    <dbReference type="NCBI Taxonomy" id="312017"/>
    <lineage>
        <taxon>Eukaryota</taxon>
        <taxon>Sar</taxon>
        <taxon>Alveolata</taxon>
        <taxon>Ciliophora</taxon>
        <taxon>Intramacronucleata</taxon>
        <taxon>Oligohymenophorea</taxon>
        <taxon>Hymenostomatida</taxon>
        <taxon>Tetrahymenina</taxon>
        <taxon>Tetrahymenidae</taxon>
        <taxon>Tetrahymena</taxon>
    </lineage>
</organism>
<dbReference type="CDD" id="cd20335">
    <property type="entry name" value="BRcat_RBR"/>
    <property type="match status" value="1"/>
</dbReference>
<dbReference type="GO" id="GO:0008270">
    <property type="term" value="F:zinc ion binding"/>
    <property type="evidence" value="ECO:0007669"/>
    <property type="project" value="UniProtKB-KW"/>
</dbReference>
<dbReference type="InParanoid" id="I7LWA1"/>
<feature type="region of interest" description="Disordered" evidence="9">
    <location>
        <begin position="138"/>
        <end position="162"/>
    </location>
</feature>
<feature type="compositionally biased region" description="Basic and acidic residues" evidence="9">
    <location>
        <begin position="599"/>
        <end position="609"/>
    </location>
</feature>
<keyword evidence="2" id="KW-0808">Transferase</keyword>
<dbReference type="InterPro" id="IPR051628">
    <property type="entry name" value="LUBAC_E3_Ligases"/>
</dbReference>
<feature type="region of interest" description="Disordered" evidence="9">
    <location>
        <begin position="585"/>
        <end position="622"/>
    </location>
</feature>
<gene>
    <name evidence="13" type="ORF">TTHERM_00147530</name>
</gene>
<feature type="compositionally biased region" description="Basic and acidic residues" evidence="9">
    <location>
        <begin position="655"/>
        <end position="664"/>
    </location>
</feature>
<feature type="compositionally biased region" description="Low complexity" evidence="9">
    <location>
        <begin position="588"/>
        <end position="598"/>
    </location>
</feature>
<evidence type="ECO:0000259" key="11">
    <source>
        <dbReference type="PROSITE" id="PS50089"/>
    </source>
</evidence>
<dbReference type="CDD" id="cd20336">
    <property type="entry name" value="Rcat_RBR"/>
    <property type="match status" value="1"/>
</dbReference>
<sequence length="747" mass="88240">MLPQQYVYPKGQNSQEVNSLMPDIPDERYLDYIEQTPKRIAHYYFNELVNLLQDREQKEQQQIKDQQIILTLVELGYNEANYLAILKEKKNQFSNLSPSECVQLIIQAIEEKQKESQPKLEIKQINLNIQVEKSFSMSNKKHQDIKSISSDSQSDEDEDEVSEMESYSEALFTLKNVLAQKKKVNLSEQQQQQQQNANVEGKFKTCDICCNEKLENQFYVRETCSHEICKACILDYLNYKIDNSQVEQIKCFNCNCKEYFSSSEVESIMQGFDAKIQKYHRILNRNKILKNPNNKFCTKPDCEGYITLDSSSSQPFQLCNICQTEICVKCFSQWHPRVSCSQNMEKNIQKYIEKNVVQLCPNCKIKIEKMTGCNHITCSFCKHEWCWLCKSKYSRSHFEKFNPIGCPGFYKQKQDWPIYKIYLYRFFCLIFWIFYCLAIPLLFFFYISFRYSCLFIKKKRYTQGCKKILYFSFGAVWFLLGPVLFPFQLIYYLYTIIMKNCKCCKKPKILHTIQRPRNSLLFNLSDQRSIHQVREIVNVQRRSLLVTNQQRSGSIQNSDQRSIHNASVLQQLQRFQQANPYQINRPYQSNINQNNLQNQDEREVEERQDSPYPAFSHFSPQRSAVNINIPRFSQSPQKLTIKNFGQKPVPIENNSENKETESNQKKNQSPNIIQKKRERRRPQSLIGIKSIKTMDWKNQKFSSIQEDNENQSNHQLPVAPKSSMILEKNKTIKVIHQVKSTQDLQLQ</sequence>
<reference evidence="14" key="1">
    <citation type="journal article" date="2006" name="PLoS Biol.">
        <title>Macronuclear genome sequence of the ciliate Tetrahymena thermophila, a model eukaryote.</title>
        <authorList>
            <person name="Eisen J.A."/>
            <person name="Coyne R.S."/>
            <person name="Wu M."/>
            <person name="Wu D."/>
            <person name="Thiagarajan M."/>
            <person name="Wortman J.R."/>
            <person name="Badger J.H."/>
            <person name="Ren Q."/>
            <person name="Amedeo P."/>
            <person name="Jones K.M."/>
            <person name="Tallon L.J."/>
            <person name="Delcher A.L."/>
            <person name="Salzberg S.L."/>
            <person name="Silva J.C."/>
            <person name="Haas B.J."/>
            <person name="Majoros W.H."/>
            <person name="Farzad M."/>
            <person name="Carlton J.M."/>
            <person name="Smith R.K. Jr."/>
            <person name="Garg J."/>
            <person name="Pearlman R.E."/>
            <person name="Karrer K.M."/>
            <person name="Sun L."/>
            <person name="Manning G."/>
            <person name="Elde N.C."/>
            <person name="Turkewitz A.P."/>
            <person name="Asai D.J."/>
            <person name="Wilkes D.E."/>
            <person name="Wang Y."/>
            <person name="Cai H."/>
            <person name="Collins K."/>
            <person name="Stewart B.A."/>
            <person name="Lee S.R."/>
            <person name="Wilamowska K."/>
            <person name="Weinberg Z."/>
            <person name="Ruzzo W.L."/>
            <person name="Wloga D."/>
            <person name="Gaertig J."/>
            <person name="Frankel J."/>
            <person name="Tsao C.-C."/>
            <person name="Gorovsky M.A."/>
            <person name="Keeling P.J."/>
            <person name="Waller R.F."/>
            <person name="Patron N.J."/>
            <person name="Cherry J.M."/>
            <person name="Stover N.A."/>
            <person name="Krieger C.J."/>
            <person name="del Toro C."/>
            <person name="Ryder H.F."/>
            <person name="Williamson S.C."/>
            <person name="Barbeau R.A."/>
            <person name="Hamilton E.P."/>
            <person name="Orias E."/>
        </authorList>
    </citation>
    <scope>NUCLEOTIDE SEQUENCE [LARGE SCALE GENOMIC DNA]</scope>
    <source>
        <strain evidence="14">SB210</strain>
    </source>
</reference>
<dbReference type="PROSITE" id="PS51873">
    <property type="entry name" value="TRIAD"/>
    <property type="match status" value="1"/>
</dbReference>
<keyword evidence="10" id="KW-0472">Membrane</keyword>
<dbReference type="InterPro" id="IPR001841">
    <property type="entry name" value="Znf_RING"/>
</dbReference>
<evidence type="ECO:0000256" key="10">
    <source>
        <dbReference type="SAM" id="Phobius"/>
    </source>
</evidence>
<keyword evidence="6" id="KW-0833">Ubl conjugation pathway</keyword>
<feature type="domain" description="RING-type" evidence="11">
    <location>
        <begin position="206"/>
        <end position="255"/>
    </location>
</feature>
<dbReference type="InterPro" id="IPR044066">
    <property type="entry name" value="TRIAD_supradom"/>
</dbReference>
<dbReference type="AlphaFoldDB" id="I7LWA1"/>
<evidence type="ECO:0000256" key="1">
    <source>
        <dbReference type="ARBA" id="ARBA00004906"/>
    </source>
</evidence>
<dbReference type="InterPro" id="IPR017907">
    <property type="entry name" value="Znf_RING_CS"/>
</dbReference>
<dbReference type="EMBL" id="GG662603">
    <property type="protein sequence ID" value="EAS01242.3"/>
    <property type="molecule type" value="Genomic_DNA"/>
</dbReference>
<evidence type="ECO:0000256" key="9">
    <source>
        <dbReference type="SAM" id="MobiDB-lite"/>
    </source>
</evidence>
<evidence type="ECO:0000256" key="6">
    <source>
        <dbReference type="ARBA" id="ARBA00022786"/>
    </source>
</evidence>
<comment type="pathway">
    <text evidence="1">Protein modification; protein ubiquitination.</text>
</comment>